<dbReference type="GO" id="GO:0005886">
    <property type="term" value="C:plasma membrane"/>
    <property type="evidence" value="ECO:0007669"/>
    <property type="project" value="UniProtKB-SubCell"/>
</dbReference>
<keyword evidence="3 6" id="KW-0812">Transmembrane</keyword>
<comment type="caution">
    <text evidence="8">The sequence shown here is derived from an EMBL/GenBank/DDBJ whole genome shotgun (WGS) entry which is preliminary data.</text>
</comment>
<dbReference type="RefSeq" id="WP_127947935.1">
    <property type="nucleotide sequence ID" value="NZ_RKLN01000005.1"/>
</dbReference>
<protein>
    <submittedName>
        <fullName evidence="8">PspC domain-containing protein</fullName>
    </submittedName>
</protein>
<reference evidence="8 9" key="1">
    <citation type="submission" date="2018-11" db="EMBL/GenBank/DDBJ databases">
        <title>Rhodococcus spongicola sp. nov. and Rhodococcus xishaensis sp. nov. from marine sponges.</title>
        <authorList>
            <person name="Li L."/>
            <person name="Lin H.W."/>
        </authorList>
    </citation>
    <scope>NUCLEOTIDE SEQUENCE [LARGE SCALE GENOMIC DNA]</scope>
    <source>
        <strain evidence="8 9">LHW50502</strain>
    </source>
</reference>
<keyword evidence="5 6" id="KW-0472">Membrane</keyword>
<feature type="domain" description="Phage shock protein PspC N-terminal" evidence="7">
    <location>
        <begin position="9"/>
        <end position="67"/>
    </location>
</feature>
<accession>A0A3S3DY48</accession>
<evidence type="ECO:0000256" key="6">
    <source>
        <dbReference type="SAM" id="Phobius"/>
    </source>
</evidence>
<evidence type="ECO:0000259" key="7">
    <source>
        <dbReference type="Pfam" id="PF04024"/>
    </source>
</evidence>
<evidence type="ECO:0000256" key="4">
    <source>
        <dbReference type="ARBA" id="ARBA00022989"/>
    </source>
</evidence>
<dbReference type="Proteomes" id="UP000284333">
    <property type="component" value="Unassembled WGS sequence"/>
</dbReference>
<evidence type="ECO:0000313" key="9">
    <source>
        <dbReference type="Proteomes" id="UP000284333"/>
    </source>
</evidence>
<feature type="transmembrane region" description="Helical" evidence="6">
    <location>
        <begin position="40"/>
        <end position="64"/>
    </location>
</feature>
<proteinExistence type="predicted"/>
<sequence length="67" mass="7380">MPYDTELPRPFVRSRDRRMLAGVCGAVAEYFDIDVNIVRVATLAAAFASFGTVALIYLAAWMLVPEA</sequence>
<name>A0A3S3DY48_9NOCA</name>
<dbReference type="EMBL" id="RKLN01000005">
    <property type="protein sequence ID" value="RVW01633.1"/>
    <property type="molecule type" value="Genomic_DNA"/>
</dbReference>
<evidence type="ECO:0000256" key="1">
    <source>
        <dbReference type="ARBA" id="ARBA00004162"/>
    </source>
</evidence>
<gene>
    <name evidence="8" type="ORF">EF834_14580</name>
</gene>
<dbReference type="InterPro" id="IPR007168">
    <property type="entry name" value="Phageshock_PspC_N"/>
</dbReference>
<evidence type="ECO:0000256" key="5">
    <source>
        <dbReference type="ARBA" id="ARBA00023136"/>
    </source>
</evidence>
<keyword evidence="4 6" id="KW-1133">Transmembrane helix</keyword>
<keyword evidence="2" id="KW-1003">Cell membrane</keyword>
<dbReference type="PANTHER" id="PTHR33885:SF3">
    <property type="entry name" value="PHAGE SHOCK PROTEIN C"/>
    <property type="match status" value="1"/>
</dbReference>
<evidence type="ECO:0000256" key="3">
    <source>
        <dbReference type="ARBA" id="ARBA00022692"/>
    </source>
</evidence>
<evidence type="ECO:0000313" key="8">
    <source>
        <dbReference type="EMBL" id="RVW01633.1"/>
    </source>
</evidence>
<evidence type="ECO:0000256" key="2">
    <source>
        <dbReference type="ARBA" id="ARBA00022475"/>
    </source>
</evidence>
<dbReference type="Pfam" id="PF04024">
    <property type="entry name" value="PspC"/>
    <property type="match status" value="1"/>
</dbReference>
<organism evidence="8 9">
    <name type="scientific">Rhodococcus spongiicola</name>
    <dbReference type="NCBI Taxonomy" id="2487352"/>
    <lineage>
        <taxon>Bacteria</taxon>
        <taxon>Bacillati</taxon>
        <taxon>Actinomycetota</taxon>
        <taxon>Actinomycetes</taxon>
        <taxon>Mycobacteriales</taxon>
        <taxon>Nocardiaceae</taxon>
        <taxon>Rhodococcus</taxon>
    </lineage>
</organism>
<dbReference type="InterPro" id="IPR052027">
    <property type="entry name" value="PspC"/>
</dbReference>
<keyword evidence="9" id="KW-1185">Reference proteome</keyword>
<dbReference type="PANTHER" id="PTHR33885">
    <property type="entry name" value="PHAGE SHOCK PROTEIN C"/>
    <property type="match status" value="1"/>
</dbReference>
<dbReference type="OrthoDB" id="7359894at2"/>
<dbReference type="AlphaFoldDB" id="A0A3S3DY48"/>
<comment type="subcellular location">
    <subcellularLocation>
        <location evidence="1">Cell membrane</location>
        <topology evidence="1">Single-pass membrane protein</topology>
    </subcellularLocation>
</comment>